<evidence type="ECO:0000313" key="11">
    <source>
        <dbReference type="EMBL" id="XAD55536.1"/>
    </source>
</evidence>
<reference evidence="11 12" key="1">
    <citation type="submission" date="2024-04" db="EMBL/GenBank/DDBJ databases">
        <title>Salinicola lusitanus LLJ914,a marine bacterium isolated from the Okinawa Trough.</title>
        <authorList>
            <person name="Li J."/>
        </authorList>
    </citation>
    <scope>NUCLEOTIDE SEQUENCE [LARGE SCALE GENOMIC DNA]</scope>
    <source>
        <strain evidence="11 12">LLJ914</strain>
    </source>
</reference>
<evidence type="ECO:0000256" key="1">
    <source>
        <dbReference type="ARBA" id="ARBA00001974"/>
    </source>
</evidence>
<evidence type="ECO:0000256" key="4">
    <source>
        <dbReference type="ARBA" id="ARBA00022490"/>
    </source>
</evidence>
<keyword evidence="8" id="KW-0520">NAD</keyword>
<evidence type="ECO:0000256" key="8">
    <source>
        <dbReference type="ARBA" id="ARBA00023027"/>
    </source>
</evidence>
<evidence type="ECO:0000313" key="12">
    <source>
        <dbReference type="Proteomes" id="UP001453229"/>
    </source>
</evidence>
<comment type="cofactor">
    <cofactor evidence="1">
        <name>FAD</name>
        <dbReference type="ChEBI" id="CHEBI:57692"/>
    </cofactor>
</comment>
<dbReference type="PRINTS" id="PR00411">
    <property type="entry name" value="PNDRDTASEI"/>
</dbReference>
<keyword evidence="5" id="KW-0285">Flavoprotein</keyword>
<accession>A0ABZ3CWC4</accession>
<evidence type="ECO:0000256" key="6">
    <source>
        <dbReference type="ARBA" id="ARBA00022827"/>
    </source>
</evidence>
<evidence type="ECO:0000256" key="3">
    <source>
        <dbReference type="ARBA" id="ARBA00006442"/>
    </source>
</evidence>
<dbReference type="SUPFAM" id="SSF51905">
    <property type="entry name" value="FAD/NAD(P)-binding domain"/>
    <property type="match status" value="1"/>
</dbReference>
<dbReference type="EMBL" id="CP151919">
    <property type="protein sequence ID" value="XAD55536.1"/>
    <property type="molecule type" value="Genomic_DNA"/>
</dbReference>
<dbReference type="PANTHER" id="PTHR43429">
    <property type="entry name" value="PYRIDINE NUCLEOTIDE-DISULFIDE OXIDOREDUCTASE DOMAIN-CONTAINING"/>
    <property type="match status" value="1"/>
</dbReference>
<feature type="domain" description="FAD/NAD(P)-binding" evidence="9">
    <location>
        <begin position="12"/>
        <end position="298"/>
    </location>
</feature>
<dbReference type="RefSeq" id="WP_342595878.1">
    <property type="nucleotide sequence ID" value="NZ_CP151919.1"/>
</dbReference>
<keyword evidence="12" id="KW-1185">Reference proteome</keyword>
<evidence type="ECO:0000256" key="5">
    <source>
        <dbReference type="ARBA" id="ARBA00022630"/>
    </source>
</evidence>
<feature type="domain" description="Rubredoxin binding" evidence="10">
    <location>
        <begin position="327"/>
        <end position="394"/>
    </location>
</feature>
<dbReference type="Pfam" id="PF18113">
    <property type="entry name" value="Rbx_binding"/>
    <property type="match status" value="1"/>
</dbReference>
<dbReference type="PRINTS" id="PR00368">
    <property type="entry name" value="FADPNR"/>
</dbReference>
<protein>
    <submittedName>
        <fullName evidence="11">FAD-dependent oxidoreductase</fullName>
    </submittedName>
</protein>
<name>A0ABZ3CWC4_9GAMM</name>
<sequence length="400" mass="41746">MSQSDPSNAPLTIIGTGMAGVGLARAVRRRDGERPITLISADSGDEYTKPLLSSAFAKRQTPQSLAMHDAVGLAATLKARVRTRMPVDAIDPVGHRLVIGAETLPYGQLVLATGAAPRQPFEVASSLRDRVFQINDLDDYRRLRGVLDRHPGQQARIAIIGAGLVGCEFANDLHAGGHRIALVAPEPTPLPRLLPPPLGRALGEAFAEAGISGYFERQVTALHDDGDGVTLALDDGEVLAADLVLVATGLRPRTGLAEAAGLAVSPAGILTDRRLATSAPDIFALGDVACVDGLGAPTGGVSAMYVQPLQAAVKALAATLTGAPTEASYGAWPVVVKTPLLPVVALPPREPPHHWRIEGEASDFSALAEDQTGRLLGFALTGRCVRRKVELARAAPPLLG</sequence>
<evidence type="ECO:0000259" key="9">
    <source>
        <dbReference type="Pfam" id="PF07992"/>
    </source>
</evidence>
<keyword evidence="4" id="KW-0963">Cytoplasm</keyword>
<keyword evidence="7" id="KW-0560">Oxidoreductase</keyword>
<dbReference type="PANTHER" id="PTHR43429:SF3">
    <property type="entry name" value="NITRITE REDUCTASE [NAD(P)H]"/>
    <property type="match status" value="1"/>
</dbReference>
<gene>
    <name evidence="11" type="ORF">AAGT95_06060</name>
</gene>
<evidence type="ECO:0000256" key="7">
    <source>
        <dbReference type="ARBA" id="ARBA00023002"/>
    </source>
</evidence>
<comment type="subcellular location">
    <subcellularLocation>
        <location evidence="2">Cytoplasm</location>
    </subcellularLocation>
</comment>
<dbReference type="InterPro" id="IPR050260">
    <property type="entry name" value="FAD-bd_OxRdtase"/>
</dbReference>
<dbReference type="Pfam" id="PF07992">
    <property type="entry name" value="Pyr_redox_2"/>
    <property type="match status" value="1"/>
</dbReference>
<evidence type="ECO:0000259" key="10">
    <source>
        <dbReference type="Pfam" id="PF18113"/>
    </source>
</evidence>
<comment type="similarity">
    <text evidence="3">Belongs to the FAD-dependent oxidoreductase family.</text>
</comment>
<keyword evidence="6" id="KW-0274">FAD</keyword>
<organism evidence="11 12">
    <name type="scientific">Salinicola lusitanus</name>
    <dbReference type="NCBI Taxonomy" id="1949085"/>
    <lineage>
        <taxon>Bacteria</taxon>
        <taxon>Pseudomonadati</taxon>
        <taxon>Pseudomonadota</taxon>
        <taxon>Gammaproteobacteria</taxon>
        <taxon>Oceanospirillales</taxon>
        <taxon>Halomonadaceae</taxon>
        <taxon>Salinicola</taxon>
    </lineage>
</organism>
<evidence type="ECO:0000256" key="2">
    <source>
        <dbReference type="ARBA" id="ARBA00004496"/>
    </source>
</evidence>
<proteinExistence type="inferred from homology"/>
<dbReference type="Gene3D" id="3.50.50.60">
    <property type="entry name" value="FAD/NAD(P)-binding domain"/>
    <property type="match status" value="2"/>
</dbReference>
<dbReference type="InterPro" id="IPR036188">
    <property type="entry name" value="FAD/NAD-bd_sf"/>
</dbReference>
<dbReference type="InterPro" id="IPR041364">
    <property type="entry name" value="Rbx-bd"/>
</dbReference>
<dbReference type="Proteomes" id="UP001453229">
    <property type="component" value="Chromosome"/>
</dbReference>
<dbReference type="Gene3D" id="3.30.390.120">
    <property type="match status" value="1"/>
</dbReference>
<dbReference type="InterPro" id="IPR023753">
    <property type="entry name" value="FAD/NAD-binding_dom"/>
</dbReference>